<reference evidence="4" key="1">
    <citation type="submission" date="2017-03" db="EMBL/GenBank/DDBJ databases">
        <authorList>
            <person name="Monnet C."/>
        </authorList>
    </citation>
    <scope>NUCLEOTIDE SEQUENCE [LARGE SCALE GENOMIC DNA]</scope>
    <source>
        <strain evidence="4">SJ5-8</strain>
    </source>
</reference>
<feature type="compositionally biased region" description="Basic and acidic residues" evidence="1">
    <location>
        <begin position="60"/>
        <end position="81"/>
    </location>
</feature>
<gene>
    <name evidence="3" type="ORF">BJEO58_02821</name>
</gene>
<feature type="region of interest" description="Disordered" evidence="1">
    <location>
        <begin position="1"/>
        <end position="139"/>
    </location>
</feature>
<sequence length="139" mass="15364">MPKTTQQGSAKETEIPQTLQRSDEKAQRTWAKAHDSAMDEYDDESRAAQTAWAALKRTHEKVGDHWRPKDESGPSDSRAEGGRQSGGETAGGVNANATKDELYEQARELDVDGRSTMSKDELVEALEDESDRRTKKGAD</sequence>
<dbReference type="GO" id="GO:0005509">
    <property type="term" value="F:calcium ion binding"/>
    <property type="evidence" value="ECO:0007669"/>
    <property type="project" value="InterPro"/>
</dbReference>
<dbReference type="Pfam" id="PF07498">
    <property type="entry name" value="Rho_N"/>
    <property type="match status" value="1"/>
</dbReference>
<dbReference type="Pfam" id="PF06150">
    <property type="entry name" value="ChaB"/>
    <property type="match status" value="1"/>
</dbReference>
<protein>
    <submittedName>
        <fullName evidence="3">Rho termination factor, N-terminal domain</fullName>
    </submittedName>
</protein>
<dbReference type="PROSITE" id="PS50222">
    <property type="entry name" value="EF_HAND_2"/>
    <property type="match status" value="1"/>
</dbReference>
<organism evidence="3 4">
    <name type="scientific">Brevibacterium jeotgali</name>
    <dbReference type="NCBI Taxonomy" id="1262550"/>
    <lineage>
        <taxon>Bacteria</taxon>
        <taxon>Bacillati</taxon>
        <taxon>Actinomycetota</taxon>
        <taxon>Actinomycetes</taxon>
        <taxon>Micrococcales</taxon>
        <taxon>Brevibacteriaceae</taxon>
        <taxon>Brevibacterium</taxon>
    </lineage>
</organism>
<dbReference type="RefSeq" id="WP_101590120.1">
    <property type="nucleotide sequence ID" value="NZ_FXZM01000021.1"/>
</dbReference>
<feature type="compositionally biased region" description="Basic and acidic residues" evidence="1">
    <location>
        <begin position="21"/>
        <end position="37"/>
    </location>
</feature>
<dbReference type="GO" id="GO:0006353">
    <property type="term" value="P:DNA-templated transcription termination"/>
    <property type="evidence" value="ECO:0007669"/>
    <property type="project" value="InterPro"/>
</dbReference>
<evidence type="ECO:0000259" key="2">
    <source>
        <dbReference type="PROSITE" id="PS50222"/>
    </source>
</evidence>
<feature type="compositionally biased region" description="Basic and acidic residues" evidence="1">
    <location>
        <begin position="130"/>
        <end position="139"/>
    </location>
</feature>
<proteinExistence type="predicted"/>
<dbReference type="InterPro" id="IPR009317">
    <property type="entry name" value="ChaB"/>
</dbReference>
<feature type="compositionally biased region" description="Basic and acidic residues" evidence="1">
    <location>
        <begin position="98"/>
        <end position="122"/>
    </location>
</feature>
<dbReference type="SUPFAM" id="SSF140376">
    <property type="entry name" value="ChaB-like"/>
    <property type="match status" value="1"/>
</dbReference>
<feature type="compositionally biased region" description="Polar residues" evidence="1">
    <location>
        <begin position="1"/>
        <end position="20"/>
    </location>
</feature>
<accession>A0A2H1L8I8</accession>
<dbReference type="InterPro" id="IPR037205">
    <property type="entry name" value="ChaB_sf"/>
</dbReference>
<dbReference type="Proteomes" id="UP000234462">
    <property type="component" value="Unassembled WGS sequence"/>
</dbReference>
<evidence type="ECO:0000256" key="1">
    <source>
        <dbReference type="SAM" id="MobiDB-lite"/>
    </source>
</evidence>
<dbReference type="InterPro" id="IPR011112">
    <property type="entry name" value="Rho-like_N"/>
</dbReference>
<keyword evidence="4" id="KW-1185">Reference proteome</keyword>
<dbReference type="InterPro" id="IPR002048">
    <property type="entry name" value="EF_hand_dom"/>
</dbReference>
<dbReference type="AlphaFoldDB" id="A0A2H1L8I8"/>
<dbReference type="OrthoDB" id="3731224at2"/>
<feature type="domain" description="EF-hand" evidence="2">
    <location>
        <begin position="97"/>
        <end position="132"/>
    </location>
</feature>
<name>A0A2H1L8I8_9MICO</name>
<evidence type="ECO:0000313" key="4">
    <source>
        <dbReference type="Proteomes" id="UP000234462"/>
    </source>
</evidence>
<dbReference type="Gene3D" id="1.10.1740.70">
    <property type="entry name" value="ChaB"/>
    <property type="match status" value="1"/>
</dbReference>
<dbReference type="EMBL" id="FXZM01000021">
    <property type="protein sequence ID" value="SMY13211.1"/>
    <property type="molecule type" value="Genomic_DNA"/>
</dbReference>
<evidence type="ECO:0000313" key="3">
    <source>
        <dbReference type="EMBL" id="SMY13211.1"/>
    </source>
</evidence>